<accession>A0ABT0B7R2</accession>
<keyword evidence="3" id="KW-1185">Reference proteome</keyword>
<sequence length="171" mass="18877">MSKTAGKGGAPEGEAIGQELTELEISITVLWNSVRRWISKRSNSNVLNGLSDLDVFLLHMLVYRNQSLRGSDLAFVLAIDDMHLVSYALKKLSKLEAVTSSKVGKEVFYEATDKGRAHYQEFRKDRERYLEPAVKFLADSSMDFATLNATLRALSGAYEQAARSAAAAKGD</sequence>
<evidence type="ECO:0000313" key="3">
    <source>
        <dbReference type="Proteomes" id="UP001162880"/>
    </source>
</evidence>
<evidence type="ECO:0000259" key="1">
    <source>
        <dbReference type="Pfam" id="PF13463"/>
    </source>
</evidence>
<evidence type="ECO:0000313" key="2">
    <source>
        <dbReference type="EMBL" id="MCJ2180954.1"/>
    </source>
</evidence>
<dbReference type="InterPro" id="IPR036390">
    <property type="entry name" value="WH_DNA-bd_sf"/>
</dbReference>
<feature type="domain" description="HTH marR-type" evidence="1">
    <location>
        <begin position="50"/>
        <end position="115"/>
    </location>
</feature>
<proteinExistence type="predicted"/>
<name>A0ABT0B7R2_9SPHN</name>
<dbReference type="Proteomes" id="UP001162880">
    <property type="component" value="Unassembled WGS sequence"/>
</dbReference>
<dbReference type="RefSeq" id="WP_243996402.1">
    <property type="nucleotide sequence ID" value="NZ_JALHLE010000049.1"/>
</dbReference>
<dbReference type="SUPFAM" id="SSF46785">
    <property type="entry name" value="Winged helix' DNA-binding domain"/>
    <property type="match status" value="1"/>
</dbReference>
<dbReference type="GO" id="GO:0003677">
    <property type="term" value="F:DNA binding"/>
    <property type="evidence" value="ECO:0007669"/>
    <property type="project" value="UniProtKB-KW"/>
</dbReference>
<dbReference type="InterPro" id="IPR000835">
    <property type="entry name" value="HTH_MarR-typ"/>
</dbReference>
<protein>
    <submittedName>
        <fullName evidence="2">Winged helix DNA-binding protein</fullName>
    </submittedName>
</protein>
<reference evidence="2" key="1">
    <citation type="submission" date="2022-03" db="EMBL/GenBank/DDBJ databases">
        <title>Identification of a novel bacterium isolated from mangrove sediments.</title>
        <authorList>
            <person name="Pan X."/>
        </authorList>
    </citation>
    <scope>NUCLEOTIDE SEQUENCE</scope>
    <source>
        <strain evidence="2">B2580</strain>
    </source>
</reference>
<organism evidence="2 3">
    <name type="scientific">Novosphingobium album</name>
    <name type="common">ex Hu et al. 2023</name>
    <dbReference type="NCBI Taxonomy" id="2930093"/>
    <lineage>
        <taxon>Bacteria</taxon>
        <taxon>Pseudomonadati</taxon>
        <taxon>Pseudomonadota</taxon>
        <taxon>Alphaproteobacteria</taxon>
        <taxon>Sphingomonadales</taxon>
        <taxon>Sphingomonadaceae</taxon>
        <taxon>Novosphingobium</taxon>
    </lineage>
</organism>
<comment type="caution">
    <text evidence="2">The sequence shown here is derived from an EMBL/GenBank/DDBJ whole genome shotgun (WGS) entry which is preliminary data.</text>
</comment>
<dbReference type="EMBL" id="JALHLE010000049">
    <property type="protein sequence ID" value="MCJ2180954.1"/>
    <property type="molecule type" value="Genomic_DNA"/>
</dbReference>
<dbReference type="InterPro" id="IPR036388">
    <property type="entry name" value="WH-like_DNA-bd_sf"/>
</dbReference>
<dbReference type="Pfam" id="PF13463">
    <property type="entry name" value="HTH_27"/>
    <property type="match status" value="1"/>
</dbReference>
<keyword evidence="2" id="KW-0238">DNA-binding</keyword>
<gene>
    <name evidence="2" type="ORF">MTR64_20480</name>
</gene>
<dbReference type="Gene3D" id="1.10.10.10">
    <property type="entry name" value="Winged helix-like DNA-binding domain superfamily/Winged helix DNA-binding domain"/>
    <property type="match status" value="1"/>
</dbReference>